<dbReference type="Pfam" id="PF13519">
    <property type="entry name" value="VWA_2"/>
    <property type="match status" value="1"/>
</dbReference>
<dbReference type="EMBL" id="WSFO01000017">
    <property type="protein sequence ID" value="KAE9625976.1"/>
    <property type="molecule type" value="Genomic_DNA"/>
</dbReference>
<keyword evidence="1" id="KW-0812">Transmembrane</keyword>
<feature type="transmembrane region" description="Helical" evidence="1">
    <location>
        <begin position="12"/>
        <end position="29"/>
    </location>
</feature>
<evidence type="ECO:0000313" key="3">
    <source>
        <dbReference type="EMBL" id="KAE9625976.1"/>
    </source>
</evidence>
<dbReference type="InterPro" id="IPR036465">
    <property type="entry name" value="vWFA_dom_sf"/>
</dbReference>
<evidence type="ECO:0000313" key="4">
    <source>
        <dbReference type="Proteomes" id="UP000441586"/>
    </source>
</evidence>
<gene>
    <name evidence="3" type="ORF">GP644_21605</name>
</gene>
<accession>A0A6A4R794</accession>
<dbReference type="Gene3D" id="3.40.50.410">
    <property type="entry name" value="von Willebrand factor, type A domain"/>
    <property type="match status" value="1"/>
</dbReference>
<name>A0A6A4R794_9RHOB</name>
<reference evidence="3 4" key="1">
    <citation type="submission" date="2019-12" db="EMBL/GenBank/DDBJ databases">
        <authorList>
            <person name="Zhang Y.-J."/>
        </authorList>
    </citation>
    <scope>NUCLEOTIDE SEQUENCE [LARGE SCALE GENOMIC DNA]</scope>
    <source>
        <strain evidence="3 4">H18S-6</strain>
    </source>
</reference>
<proteinExistence type="predicted"/>
<evidence type="ECO:0000256" key="1">
    <source>
        <dbReference type="SAM" id="Phobius"/>
    </source>
</evidence>
<dbReference type="InterPro" id="IPR050768">
    <property type="entry name" value="UPF0353/GerABKA_families"/>
</dbReference>
<dbReference type="SUPFAM" id="SSF48452">
    <property type="entry name" value="TPR-like"/>
    <property type="match status" value="1"/>
</dbReference>
<comment type="caution">
    <text evidence="3">The sequence shown here is derived from an EMBL/GenBank/DDBJ whole genome shotgun (WGS) entry which is preliminary data.</text>
</comment>
<dbReference type="PANTHER" id="PTHR22550:SF14">
    <property type="entry name" value="VWFA DOMAIN-CONTAINING PROTEIN"/>
    <property type="match status" value="1"/>
</dbReference>
<dbReference type="PANTHER" id="PTHR22550">
    <property type="entry name" value="SPORE GERMINATION PROTEIN"/>
    <property type="match status" value="1"/>
</dbReference>
<dbReference type="SUPFAM" id="SSF53300">
    <property type="entry name" value="vWA-like"/>
    <property type="match status" value="1"/>
</dbReference>
<dbReference type="RefSeq" id="WP_158981560.1">
    <property type="nucleotide sequence ID" value="NZ_WSFO01000017.1"/>
</dbReference>
<dbReference type="Proteomes" id="UP000441586">
    <property type="component" value="Unassembled WGS sequence"/>
</dbReference>
<feature type="domain" description="VWFA" evidence="2">
    <location>
        <begin position="99"/>
        <end position="203"/>
    </location>
</feature>
<keyword evidence="1" id="KW-1133">Transmembrane helix</keyword>
<dbReference type="InterPro" id="IPR011990">
    <property type="entry name" value="TPR-like_helical_dom_sf"/>
</dbReference>
<dbReference type="InterPro" id="IPR002035">
    <property type="entry name" value="VWF_A"/>
</dbReference>
<feature type="transmembrane region" description="Helical" evidence="1">
    <location>
        <begin position="62"/>
        <end position="84"/>
    </location>
</feature>
<sequence length="508" mass="56130">MIETFSYFHFLRPLWLLALPVVAALWVWIRWQPRQSSRLQADAIAPHLLTALQVGRSAQRKVLPIDGVLLAASLLALAVAGPTWTREPNPLLANSAPLVVALKVTDSMLNSDLAPTRLDRARFKLQDLITKRAGARTAVIAYSGSAHRVSPLTEDANILRPLLDGLAPEVMPISGNDAGAALVLAEEILDKASTPGAILFLLDDFDPSDITSFRSQKDSPRSPVVFLVAAPSDLALPQLDRVPNSDVIRLTVDDRDLNQIDRRLNAVYIAALAGDERLRWQDRGWLLAWPVALLLLIWFRPGWTMRWAMCAGILLGATAPKTAIAEGWIDWFLTSDQQGQIAYNNLEFSRAGDLFIDPYWRGYAKFRAGQYADSAQVFATIDTPEAALAEGMALIRNRQYRPAIAAFEVAIERRTDYPEAETNLEIARAILDYVETTRAQSDTGEDTGIGADDMVFDNEAGQGADSRIVAPKENAVPLTGEQWMSAIDTNMGDFLRSRFLLEQSMRKP</sequence>
<dbReference type="AlphaFoldDB" id="A0A6A4R794"/>
<organism evidence="3 4">
    <name type="scientific">Parasedimentitalea maritima</name>
    <dbReference type="NCBI Taxonomy" id="2578117"/>
    <lineage>
        <taxon>Bacteria</taxon>
        <taxon>Pseudomonadati</taxon>
        <taxon>Pseudomonadota</taxon>
        <taxon>Alphaproteobacteria</taxon>
        <taxon>Rhodobacterales</taxon>
        <taxon>Paracoccaceae</taxon>
        <taxon>Parasedimentitalea</taxon>
    </lineage>
</organism>
<evidence type="ECO:0000259" key="2">
    <source>
        <dbReference type="Pfam" id="PF13519"/>
    </source>
</evidence>
<protein>
    <submittedName>
        <fullName evidence="3">VWA domain-containing protein</fullName>
    </submittedName>
</protein>
<keyword evidence="1" id="KW-0472">Membrane</keyword>